<dbReference type="PROSITE" id="PS00052">
    <property type="entry name" value="RIBOSOMAL_S7"/>
    <property type="match status" value="1"/>
</dbReference>
<dbReference type="PANTHER" id="PTHR11205">
    <property type="entry name" value="RIBOSOMAL PROTEIN S7"/>
    <property type="match status" value="1"/>
</dbReference>
<comment type="similarity">
    <text evidence="1">Belongs to the universal ribosomal protein uS7 family.</text>
</comment>
<accession>A0A383E5V5</accession>
<dbReference type="InterPro" id="IPR000235">
    <property type="entry name" value="Ribosomal_uS7"/>
</dbReference>
<evidence type="ECO:0000256" key="2">
    <source>
        <dbReference type="ARBA" id="ARBA00022980"/>
    </source>
</evidence>
<dbReference type="AlphaFoldDB" id="A0A383E5V5"/>
<dbReference type="PIRSF" id="PIRSF002122">
    <property type="entry name" value="RPS7p_RPS7a_RPS5e_RPS7o"/>
    <property type="match status" value="1"/>
</dbReference>
<keyword evidence="2" id="KW-0689">Ribosomal protein</keyword>
<dbReference type="EMBL" id="UINC01223070">
    <property type="protein sequence ID" value="SVE52111.1"/>
    <property type="molecule type" value="Genomic_DNA"/>
</dbReference>
<keyword evidence="3" id="KW-0687">Ribonucleoprotein</keyword>
<gene>
    <name evidence="5" type="ORF">METZ01_LOCUS504965</name>
</gene>
<evidence type="ECO:0000256" key="3">
    <source>
        <dbReference type="ARBA" id="ARBA00023274"/>
    </source>
</evidence>
<dbReference type="InterPro" id="IPR023798">
    <property type="entry name" value="Ribosomal_uS7_dom"/>
</dbReference>
<dbReference type="GO" id="GO:0003735">
    <property type="term" value="F:structural constituent of ribosome"/>
    <property type="evidence" value="ECO:0007669"/>
    <property type="project" value="InterPro"/>
</dbReference>
<evidence type="ECO:0000256" key="1">
    <source>
        <dbReference type="ARBA" id="ARBA00007151"/>
    </source>
</evidence>
<dbReference type="GO" id="GO:1990904">
    <property type="term" value="C:ribonucleoprotein complex"/>
    <property type="evidence" value="ECO:0007669"/>
    <property type="project" value="UniProtKB-KW"/>
</dbReference>
<sequence length="92" mass="10633">MSRRKKAIKRKLLPDPKYHNVLAARFVNSLMKQGKKSVAERIFYDSIEMVADRSDQDAIEIFQKALENAKPIVMVKSRRVGGQTYQIPVEVR</sequence>
<dbReference type="Pfam" id="PF00177">
    <property type="entry name" value="Ribosomal_S7"/>
    <property type="match status" value="1"/>
</dbReference>
<protein>
    <recommendedName>
        <fullName evidence="4">Small ribosomal subunit protein uS7 domain-containing protein</fullName>
    </recommendedName>
</protein>
<organism evidence="5">
    <name type="scientific">marine metagenome</name>
    <dbReference type="NCBI Taxonomy" id="408172"/>
    <lineage>
        <taxon>unclassified sequences</taxon>
        <taxon>metagenomes</taxon>
        <taxon>ecological metagenomes</taxon>
    </lineage>
</organism>
<evidence type="ECO:0000313" key="5">
    <source>
        <dbReference type="EMBL" id="SVE52111.1"/>
    </source>
</evidence>
<dbReference type="GO" id="GO:0003723">
    <property type="term" value="F:RNA binding"/>
    <property type="evidence" value="ECO:0007669"/>
    <property type="project" value="InterPro"/>
</dbReference>
<reference evidence="5" key="1">
    <citation type="submission" date="2018-05" db="EMBL/GenBank/DDBJ databases">
        <authorList>
            <person name="Lanie J.A."/>
            <person name="Ng W.-L."/>
            <person name="Kazmierczak K.M."/>
            <person name="Andrzejewski T.M."/>
            <person name="Davidsen T.M."/>
            <person name="Wayne K.J."/>
            <person name="Tettelin H."/>
            <person name="Glass J.I."/>
            <person name="Rusch D."/>
            <person name="Podicherti R."/>
            <person name="Tsui H.-C.T."/>
            <person name="Winkler M.E."/>
        </authorList>
    </citation>
    <scope>NUCLEOTIDE SEQUENCE</scope>
</reference>
<feature type="domain" description="Small ribosomal subunit protein uS7" evidence="4">
    <location>
        <begin position="2"/>
        <end position="92"/>
    </location>
</feature>
<evidence type="ECO:0000259" key="4">
    <source>
        <dbReference type="Pfam" id="PF00177"/>
    </source>
</evidence>
<dbReference type="InterPro" id="IPR020606">
    <property type="entry name" value="Ribosomal_uS7_CS"/>
</dbReference>
<dbReference type="SUPFAM" id="SSF47973">
    <property type="entry name" value="Ribosomal protein S7"/>
    <property type="match status" value="1"/>
</dbReference>
<dbReference type="GO" id="GO:0006412">
    <property type="term" value="P:translation"/>
    <property type="evidence" value="ECO:0007669"/>
    <property type="project" value="InterPro"/>
</dbReference>
<dbReference type="Gene3D" id="1.10.455.10">
    <property type="entry name" value="Ribosomal protein S7 domain"/>
    <property type="match status" value="1"/>
</dbReference>
<feature type="non-terminal residue" evidence="5">
    <location>
        <position position="92"/>
    </location>
</feature>
<proteinExistence type="inferred from homology"/>
<dbReference type="InterPro" id="IPR036823">
    <property type="entry name" value="Ribosomal_uS7_dom_sf"/>
</dbReference>
<dbReference type="GO" id="GO:0005840">
    <property type="term" value="C:ribosome"/>
    <property type="evidence" value="ECO:0007669"/>
    <property type="project" value="UniProtKB-KW"/>
</dbReference>
<name>A0A383E5V5_9ZZZZ</name>